<dbReference type="InterPro" id="IPR004134">
    <property type="entry name" value="Peptidase_C1B"/>
</dbReference>
<dbReference type="OrthoDB" id="9814054at2"/>
<dbReference type="GO" id="GO:0009636">
    <property type="term" value="P:response to toxic substance"/>
    <property type="evidence" value="ECO:0007669"/>
    <property type="project" value="TreeGrafter"/>
</dbReference>
<dbReference type="PANTHER" id="PTHR10363">
    <property type="entry name" value="BLEOMYCIN HYDROLASE"/>
    <property type="match status" value="1"/>
</dbReference>
<dbReference type="Proteomes" id="UP000318946">
    <property type="component" value="Chromosome"/>
</dbReference>
<feature type="signal peptide" evidence="6">
    <location>
        <begin position="1"/>
        <end position="19"/>
    </location>
</feature>
<protein>
    <recommendedName>
        <fullName evidence="4">Aminopeptidase</fullName>
    </recommendedName>
</protein>
<dbReference type="GO" id="GO:0006508">
    <property type="term" value="P:proteolysis"/>
    <property type="evidence" value="ECO:0007669"/>
    <property type="project" value="UniProtKB-KW"/>
</dbReference>
<dbReference type="GO" id="GO:0070005">
    <property type="term" value="F:cysteine-type aminopeptidase activity"/>
    <property type="evidence" value="ECO:0007669"/>
    <property type="project" value="InterPro"/>
</dbReference>
<feature type="chain" id="PRO_5021290668" description="Aminopeptidase" evidence="6">
    <location>
        <begin position="20"/>
        <end position="395"/>
    </location>
</feature>
<keyword evidence="4 8" id="KW-0031">Aminopeptidase</keyword>
<evidence type="ECO:0000313" key="9">
    <source>
        <dbReference type="Proteomes" id="UP000318946"/>
    </source>
</evidence>
<evidence type="ECO:0000256" key="4">
    <source>
        <dbReference type="PIRNR" id="PIRNR005700"/>
    </source>
</evidence>
<dbReference type="PROSITE" id="PS00139">
    <property type="entry name" value="THIOL_PROTEASE_CYS"/>
    <property type="match status" value="1"/>
</dbReference>
<proteinExistence type="inferred from homology"/>
<reference evidence="9" key="1">
    <citation type="submission" date="2019-06" db="EMBL/GenBank/DDBJ databases">
        <title>Alistipes onderdonkii subsp. vulgaris subsp. nov., Alistipes dispar sp. nov. and Alistipes communis sp. nov., isolated from human faeces, and creation of Alistipes onderdonkii subsp. onderdonkii subsp. nov.</title>
        <authorList>
            <person name="Sakamoto M."/>
            <person name="Ikeyama N."/>
            <person name="Ogata Y."/>
            <person name="Suda W."/>
            <person name="Iino T."/>
            <person name="Hattori M."/>
            <person name="Ohkuma M."/>
        </authorList>
    </citation>
    <scope>NUCLEOTIDE SEQUENCE [LARGE SCALE GENOMIC DNA]</scope>
    <source>
        <strain evidence="9">5CBH24</strain>
    </source>
</reference>
<evidence type="ECO:0000256" key="6">
    <source>
        <dbReference type="SAM" id="SignalP"/>
    </source>
</evidence>
<dbReference type="GeneID" id="78341981"/>
<dbReference type="EMBL" id="AP019735">
    <property type="protein sequence ID" value="BBL03950.1"/>
    <property type="molecule type" value="Genomic_DNA"/>
</dbReference>
<feature type="active site" evidence="5">
    <location>
        <position position="331"/>
    </location>
</feature>
<dbReference type="InterPro" id="IPR000169">
    <property type="entry name" value="Pept_cys_AS"/>
</dbReference>
<keyword evidence="2 4" id="KW-0378">Hydrolase</keyword>
<dbReference type="Pfam" id="PF00112">
    <property type="entry name" value="Peptidase_C1"/>
    <property type="match status" value="1"/>
</dbReference>
<organism evidence="8 9">
    <name type="scientific">Alistipes communis</name>
    <dbReference type="NCBI Taxonomy" id="2585118"/>
    <lineage>
        <taxon>Bacteria</taxon>
        <taxon>Pseudomonadati</taxon>
        <taxon>Bacteroidota</taxon>
        <taxon>Bacteroidia</taxon>
        <taxon>Bacteroidales</taxon>
        <taxon>Rikenellaceae</taxon>
        <taxon>Alistipes</taxon>
    </lineage>
</organism>
<keyword evidence="3 4" id="KW-0788">Thiol protease</keyword>
<evidence type="ECO:0000256" key="5">
    <source>
        <dbReference type="PIRSR" id="PIRSR005700-1"/>
    </source>
</evidence>
<dbReference type="Gene3D" id="3.90.70.10">
    <property type="entry name" value="Cysteine proteinases"/>
    <property type="match status" value="1"/>
</dbReference>
<dbReference type="RefSeq" id="WP_141412553.1">
    <property type="nucleotide sequence ID" value="NZ_AP019735.1"/>
</dbReference>
<name>A0A4Y1WSB7_9BACT</name>
<dbReference type="SUPFAM" id="SSF54001">
    <property type="entry name" value="Cysteine proteinases"/>
    <property type="match status" value="1"/>
</dbReference>
<evidence type="ECO:0000256" key="2">
    <source>
        <dbReference type="ARBA" id="ARBA00022801"/>
    </source>
</evidence>
<keyword evidence="9" id="KW-1185">Reference proteome</keyword>
<feature type="active site" evidence="5">
    <location>
        <position position="52"/>
    </location>
</feature>
<keyword evidence="6" id="KW-0732">Signal</keyword>
<evidence type="ECO:0000256" key="1">
    <source>
        <dbReference type="ARBA" id="ARBA00022670"/>
    </source>
</evidence>
<accession>A0A4Y1WSB7</accession>
<gene>
    <name evidence="8" type="ORF">A5CBH24_12630</name>
</gene>
<feature type="domain" description="Peptidase C1A papain C-terminal" evidence="7">
    <location>
        <begin position="38"/>
        <end position="81"/>
    </location>
</feature>
<evidence type="ECO:0000259" key="7">
    <source>
        <dbReference type="Pfam" id="PF00112"/>
    </source>
</evidence>
<dbReference type="GO" id="GO:0043418">
    <property type="term" value="P:homocysteine catabolic process"/>
    <property type="evidence" value="ECO:0007669"/>
    <property type="project" value="TreeGrafter"/>
</dbReference>
<feature type="active site" evidence="5">
    <location>
        <position position="352"/>
    </location>
</feature>
<dbReference type="PANTHER" id="PTHR10363:SF2">
    <property type="entry name" value="BLEOMYCIN HYDROLASE"/>
    <property type="match status" value="1"/>
</dbReference>
<comment type="similarity">
    <text evidence="4">Belongs to the peptidase C1 family.</text>
</comment>
<dbReference type="Pfam" id="PF03051">
    <property type="entry name" value="Peptidase_C1_2"/>
    <property type="match status" value="1"/>
</dbReference>
<dbReference type="GO" id="GO:0005737">
    <property type="term" value="C:cytoplasm"/>
    <property type="evidence" value="ECO:0007669"/>
    <property type="project" value="TreeGrafter"/>
</dbReference>
<dbReference type="InterPro" id="IPR000668">
    <property type="entry name" value="Peptidase_C1A_C"/>
</dbReference>
<dbReference type="PIRSF" id="PIRSF005700">
    <property type="entry name" value="PepC"/>
    <property type="match status" value="1"/>
</dbReference>
<dbReference type="KEGG" id="acou:A5CBH24_12630"/>
<dbReference type="AlphaFoldDB" id="A0A4Y1WSB7"/>
<dbReference type="InterPro" id="IPR038765">
    <property type="entry name" value="Papain-like_cys_pep_sf"/>
</dbReference>
<evidence type="ECO:0000256" key="3">
    <source>
        <dbReference type="ARBA" id="ARBA00022807"/>
    </source>
</evidence>
<sequence>MKKILFTALLALLAAGVGAQEQQKQKEEGYRFTDVKTLPVTSVKNQNRSGTCWAYSALAFLESEILRNGGGEYDLSAMWIVRNAYFEKAVKYARMHGSLNLAVGGGSRDVTDGIKKYGIVPTEVYPGLCYGTDLPDFTEIDRVVKGYMDAVIAGDKLTTAWQRGLDAVLDAYLGPKPEKFTWKGKEYTPQSFAASLGLDMDDYVEISSYTHHPFYEEFILEVPDNWMWGTVWNLPLDEMMAVVDNALANDYTVLWGTDVSEKGFSRTKAIGIVPEADLTSMSGTDAERWGKLSDKEKEAALYKFDKPGKERVITQQMRQEAFDNYETTDDHGMQIMGTAVDQAGNDYYKVKNSWGVRPPYDGYYYFSRPFVAYKTMSVMVNKKAIPEPIRKKMGL</sequence>
<evidence type="ECO:0000313" key="8">
    <source>
        <dbReference type="EMBL" id="BBL03950.1"/>
    </source>
</evidence>
<keyword evidence="1 4" id="KW-0645">Protease</keyword>